<dbReference type="PANTHER" id="PTHR46288">
    <property type="entry name" value="PHORBOL-ESTER/DAG-TYPE DOMAIN-CONTAINING PROTEIN"/>
    <property type="match status" value="1"/>
</dbReference>
<comment type="caution">
    <text evidence="5">The sequence shown here is derived from an EMBL/GenBank/DDBJ whole genome shotgun (WGS) entry which is preliminary data.</text>
</comment>
<feature type="coiled-coil region" evidence="2">
    <location>
        <begin position="906"/>
        <end position="940"/>
    </location>
</feature>
<accession>A0AAV1RP84</accession>
<evidence type="ECO:0000313" key="5">
    <source>
        <dbReference type="EMBL" id="CAK7337257.1"/>
    </source>
</evidence>
<evidence type="ECO:0000256" key="3">
    <source>
        <dbReference type="SAM" id="MobiDB-lite"/>
    </source>
</evidence>
<keyword evidence="1" id="KW-0677">Repeat</keyword>
<dbReference type="AlphaFoldDB" id="A0AAV1RP84"/>
<dbReference type="InterPro" id="IPR004146">
    <property type="entry name" value="DC1"/>
</dbReference>
<keyword evidence="6" id="KW-1185">Reference proteome</keyword>
<protein>
    <recommendedName>
        <fullName evidence="4">DC1 domain-containing protein</fullName>
    </recommendedName>
</protein>
<name>A0AAV1RP84_9ROSI</name>
<dbReference type="SUPFAM" id="SSF57889">
    <property type="entry name" value="Cysteine-rich domain"/>
    <property type="match status" value="2"/>
</dbReference>
<reference evidence="5 6" key="1">
    <citation type="submission" date="2024-01" db="EMBL/GenBank/DDBJ databases">
        <authorList>
            <person name="Waweru B."/>
        </authorList>
    </citation>
    <scope>NUCLEOTIDE SEQUENCE [LARGE SCALE GENOMIC DNA]</scope>
</reference>
<dbReference type="Proteomes" id="UP001314170">
    <property type="component" value="Unassembled WGS sequence"/>
</dbReference>
<keyword evidence="2" id="KW-0175">Coiled coil</keyword>
<proteinExistence type="predicted"/>
<feature type="compositionally biased region" description="Basic and acidic residues" evidence="3">
    <location>
        <begin position="217"/>
        <end position="229"/>
    </location>
</feature>
<dbReference type="PANTHER" id="PTHR46288:SF85">
    <property type="entry name" value="DC1 DOMAIN-CONTAINING PROTEIN"/>
    <property type="match status" value="1"/>
</dbReference>
<evidence type="ECO:0000259" key="4">
    <source>
        <dbReference type="Pfam" id="PF03107"/>
    </source>
</evidence>
<organism evidence="5 6">
    <name type="scientific">Dovyalis caffra</name>
    <dbReference type="NCBI Taxonomy" id="77055"/>
    <lineage>
        <taxon>Eukaryota</taxon>
        <taxon>Viridiplantae</taxon>
        <taxon>Streptophyta</taxon>
        <taxon>Embryophyta</taxon>
        <taxon>Tracheophyta</taxon>
        <taxon>Spermatophyta</taxon>
        <taxon>Magnoliopsida</taxon>
        <taxon>eudicotyledons</taxon>
        <taxon>Gunneridae</taxon>
        <taxon>Pentapetalae</taxon>
        <taxon>rosids</taxon>
        <taxon>fabids</taxon>
        <taxon>Malpighiales</taxon>
        <taxon>Salicaceae</taxon>
        <taxon>Flacourtieae</taxon>
        <taxon>Dovyalis</taxon>
    </lineage>
</organism>
<gene>
    <name evidence="5" type="ORF">DCAF_LOCUS12284</name>
</gene>
<evidence type="ECO:0000313" key="6">
    <source>
        <dbReference type="Proteomes" id="UP001314170"/>
    </source>
</evidence>
<sequence length="968" mass="111346">MDVECALSPTIEFQSREHFSHFSHPHPLMLIDIKDSDGVYCSAYDKCLSGQGFVCSECSFVLHQSCFESPQEIRHQTPASPTLLGEYEIAVECNSCDISCNSSVFRCVDCNFNLHYTCGPLPYNIKPECHIDPLLLRDSPVEDDTYDEFYSDECEKTRDPRLPVYHCKECHYIAAIECVKSEVMLTLKGGYGDVELRNPAGRINGKVITNLELTEIEPEKEQNSNKESDITEAGETSSDDHIESIWEERLSGVSLALRTYANFMEKLDSGDRWFWEPLWEGDDVVVEVGDNMVTQTLAPILQDLCAKYGDISAESTLRHPVKTYLTVMLCGTLQSMRNTRIVDISENLMIIWWTHFKILQSAGFRVQFIFDQLKKVARAYFGLRVRENLDNAAAKYDKKITKISTDFEELRIKLEELKGKREYIDCLESSKKPSSIEDCLEEAEKLKWWHASAVELAVFDHPKSVCSAFDICTAMPEVLDNVMQARWKVVSSDPKHYCSMDVDCALLPAKHLSAGNVILSSKNPALSHHEKFNMSFTHLICDFDLHIKCTEIMPTISYKGHHHQLFFLENIDIECNFNLHHVCGPLPCTIKHECHIDPIILTDSPCEDDTYQFYCDACEKERDPRLSIYHCKECHFITEIKCVMSEIILTLLGEYGEVELKTPYRGMKGKVTSKKLKVTEMEQKEEQNSEKQVLEQEDSPVLSLQDMLMSFSEEDKMQVNRVLEVHRREMIKAKEISSTSHREDSNDNLEVSLFSDGAYKHFIEILDSKCSSLTHQDQNELCVEMLGRLTKSEEDEEFAKLRDILIMENLTPILQDLFDKYGDISVEYFSNLRVKLYFIVMLFGTVYSMRKTRIIDISENQLLTWWYFLKISQLSGLKVQFVLDRLEKVTHAYFGLQVRNKVDNTMAEIDREMTDISKEMEELTKKFEALKGKRDSITSAESSKSRFIEDCLEKATDPKWWPAGAGLL</sequence>
<dbReference type="InterPro" id="IPR046349">
    <property type="entry name" value="C1-like_sf"/>
</dbReference>
<evidence type="ECO:0000256" key="2">
    <source>
        <dbReference type="SAM" id="Coils"/>
    </source>
</evidence>
<evidence type="ECO:0000256" key="1">
    <source>
        <dbReference type="ARBA" id="ARBA00022737"/>
    </source>
</evidence>
<dbReference type="Pfam" id="PF03107">
    <property type="entry name" value="C1_2"/>
    <property type="match status" value="1"/>
</dbReference>
<dbReference type="EMBL" id="CAWUPB010001010">
    <property type="protein sequence ID" value="CAK7337257.1"/>
    <property type="molecule type" value="Genomic_DNA"/>
</dbReference>
<feature type="domain" description="DC1" evidence="4">
    <location>
        <begin position="22"/>
        <end position="66"/>
    </location>
</feature>
<feature type="region of interest" description="Disordered" evidence="3">
    <location>
        <begin position="217"/>
        <end position="241"/>
    </location>
</feature>